<dbReference type="PANTHER" id="PTHR22847:SF637">
    <property type="entry name" value="WD REPEAT DOMAIN 5B"/>
    <property type="match status" value="1"/>
</dbReference>
<evidence type="ECO:0000313" key="5">
    <source>
        <dbReference type="Proteomes" id="UP000011668"/>
    </source>
</evidence>
<keyword evidence="5" id="KW-1185">Reference proteome</keyword>
<evidence type="ECO:0000256" key="1">
    <source>
        <dbReference type="ARBA" id="ARBA00022574"/>
    </source>
</evidence>
<dbReference type="PROSITE" id="PS50082">
    <property type="entry name" value="WD_REPEATS_2"/>
    <property type="match status" value="3"/>
</dbReference>
<evidence type="ECO:0000256" key="2">
    <source>
        <dbReference type="ARBA" id="ARBA00022737"/>
    </source>
</evidence>
<evidence type="ECO:0000256" key="3">
    <source>
        <dbReference type="PROSITE-ProRule" id="PRU00221"/>
    </source>
</evidence>
<dbReference type="SUPFAM" id="SSF50978">
    <property type="entry name" value="WD40 repeat-like"/>
    <property type="match status" value="1"/>
</dbReference>
<dbReference type="InterPro" id="IPR001680">
    <property type="entry name" value="WD40_rpt"/>
</dbReference>
<dbReference type="InterPro" id="IPR015943">
    <property type="entry name" value="WD40/YVTN_repeat-like_dom_sf"/>
</dbReference>
<keyword evidence="2" id="KW-0677">Repeat</keyword>
<dbReference type="InterPro" id="IPR036322">
    <property type="entry name" value="WD40_repeat_dom_sf"/>
</dbReference>
<feature type="repeat" description="WD" evidence="3">
    <location>
        <begin position="81"/>
        <end position="122"/>
    </location>
</feature>
<proteinExistence type="predicted"/>
<dbReference type="EMBL" id="AFRT01003795">
    <property type="protein sequence ID" value="ELU36280.1"/>
    <property type="molecule type" value="Genomic_DNA"/>
</dbReference>
<dbReference type="GO" id="GO:1990234">
    <property type="term" value="C:transferase complex"/>
    <property type="evidence" value="ECO:0007669"/>
    <property type="project" value="UniProtKB-ARBA"/>
</dbReference>
<dbReference type="PROSITE" id="PS50294">
    <property type="entry name" value="WD_REPEATS_REGION"/>
    <property type="match status" value="2"/>
</dbReference>
<dbReference type="Pfam" id="PF00400">
    <property type="entry name" value="WD40"/>
    <property type="match status" value="3"/>
</dbReference>
<feature type="repeat" description="WD" evidence="3">
    <location>
        <begin position="37"/>
        <end position="78"/>
    </location>
</feature>
<name>L8WED2_THACA</name>
<dbReference type="HOGENOM" id="CLU_000288_57_30_1"/>
<dbReference type="InterPro" id="IPR019775">
    <property type="entry name" value="WD40_repeat_CS"/>
</dbReference>
<dbReference type="Gene3D" id="2.130.10.10">
    <property type="entry name" value="YVTN repeat-like/Quinoprotein amine dehydrogenase"/>
    <property type="match status" value="1"/>
</dbReference>
<dbReference type="STRING" id="983506.L8WED2"/>
<protein>
    <submittedName>
        <fullName evidence="4">WD40 domain-containing protein</fullName>
    </submittedName>
</protein>
<dbReference type="Proteomes" id="UP000011668">
    <property type="component" value="Unassembled WGS sequence"/>
</dbReference>
<accession>L8WED2</accession>
<dbReference type="SMART" id="SM00320">
    <property type="entry name" value="WD40"/>
    <property type="match status" value="2"/>
</dbReference>
<reference evidence="4 5" key="1">
    <citation type="journal article" date="2013" name="Nat. Commun.">
        <title>The evolution and pathogenic mechanisms of the rice sheath blight pathogen.</title>
        <authorList>
            <person name="Zheng A."/>
            <person name="Lin R."/>
            <person name="Xu L."/>
            <person name="Qin P."/>
            <person name="Tang C."/>
            <person name="Ai P."/>
            <person name="Zhang D."/>
            <person name="Liu Y."/>
            <person name="Sun Z."/>
            <person name="Feng H."/>
            <person name="Wang Y."/>
            <person name="Chen Y."/>
            <person name="Liang X."/>
            <person name="Fu R."/>
            <person name="Li Q."/>
            <person name="Zhang J."/>
            <person name="Yu X."/>
            <person name="Xie Z."/>
            <person name="Ding L."/>
            <person name="Guan P."/>
            <person name="Tang J."/>
            <person name="Liang Y."/>
            <person name="Wang S."/>
            <person name="Deng Q."/>
            <person name="Li S."/>
            <person name="Zhu J."/>
            <person name="Wang L."/>
            <person name="Liu H."/>
            <person name="Li P."/>
        </authorList>
    </citation>
    <scope>NUCLEOTIDE SEQUENCE [LARGE SCALE GENOMIC DNA]</scope>
    <source>
        <strain evidence="5">AG-1 IA</strain>
    </source>
</reference>
<dbReference type="PANTHER" id="PTHR22847">
    <property type="entry name" value="WD40 REPEAT PROTEIN"/>
    <property type="match status" value="1"/>
</dbReference>
<evidence type="ECO:0000313" key="4">
    <source>
        <dbReference type="EMBL" id="ELU36280.1"/>
    </source>
</evidence>
<dbReference type="OrthoDB" id="538223at2759"/>
<dbReference type="AlphaFoldDB" id="L8WED2"/>
<organism evidence="4 5">
    <name type="scientific">Thanatephorus cucumeris (strain AG1-IA)</name>
    <name type="common">Rice sheath blight fungus</name>
    <name type="synonym">Rhizoctonia solani</name>
    <dbReference type="NCBI Taxonomy" id="983506"/>
    <lineage>
        <taxon>Eukaryota</taxon>
        <taxon>Fungi</taxon>
        <taxon>Dikarya</taxon>
        <taxon>Basidiomycota</taxon>
        <taxon>Agaricomycotina</taxon>
        <taxon>Agaricomycetes</taxon>
        <taxon>Cantharellales</taxon>
        <taxon>Ceratobasidiaceae</taxon>
        <taxon>Rhizoctonia</taxon>
        <taxon>Rhizoctonia solani AG-1</taxon>
    </lineage>
</organism>
<gene>
    <name evidence="4" type="ORF">AG1IA_09690</name>
</gene>
<comment type="caution">
    <text evidence="4">The sequence shown here is derived from an EMBL/GenBank/DDBJ whole genome shotgun (WGS) entry which is preliminary data.</text>
</comment>
<feature type="repeat" description="WD" evidence="3">
    <location>
        <begin position="1"/>
        <end position="30"/>
    </location>
</feature>
<keyword evidence="1 3" id="KW-0853">WD repeat</keyword>
<sequence length="132" mass="14216">MTAPPFSPLGDKLVTTSGDGCVYIWDVENGYSNPCLLGTHDDRVHSAAFSPDGTRVASCSDDRTVKMWNALHSTSSHTRKLKTPTDVVYSVAISPDGSRIAAGGLDKAIYMFNAHDGTPALEPLVVPCFWRC</sequence>
<dbReference type="PROSITE" id="PS00678">
    <property type="entry name" value="WD_REPEATS_1"/>
    <property type="match status" value="1"/>
</dbReference>